<evidence type="ECO:0000313" key="3">
    <source>
        <dbReference type="Proteomes" id="UP000266841"/>
    </source>
</evidence>
<keyword evidence="1" id="KW-1133">Transmembrane helix</keyword>
<name>K0SEY9_THAOC</name>
<proteinExistence type="predicted"/>
<feature type="non-terminal residue" evidence="2">
    <location>
        <position position="1"/>
    </location>
</feature>
<dbReference type="AlphaFoldDB" id="K0SEY9"/>
<keyword evidence="1" id="KW-0472">Membrane</keyword>
<comment type="caution">
    <text evidence="2">The sequence shown here is derived from an EMBL/GenBank/DDBJ whole genome shotgun (WGS) entry which is preliminary data.</text>
</comment>
<dbReference type="Proteomes" id="UP000266841">
    <property type="component" value="Unassembled WGS sequence"/>
</dbReference>
<organism evidence="2 3">
    <name type="scientific">Thalassiosira oceanica</name>
    <name type="common">Marine diatom</name>
    <dbReference type="NCBI Taxonomy" id="159749"/>
    <lineage>
        <taxon>Eukaryota</taxon>
        <taxon>Sar</taxon>
        <taxon>Stramenopiles</taxon>
        <taxon>Ochrophyta</taxon>
        <taxon>Bacillariophyta</taxon>
        <taxon>Coscinodiscophyceae</taxon>
        <taxon>Thalassiosirophycidae</taxon>
        <taxon>Thalassiosirales</taxon>
        <taxon>Thalassiosiraceae</taxon>
        <taxon>Thalassiosira</taxon>
    </lineage>
</organism>
<evidence type="ECO:0000313" key="2">
    <source>
        <dbReference type="EMBL" id="EJK59516.1"/>
    </source>
</evidence>
<sequence>VKMTGWISVMLCYVMLCYVMLCYVMLCYVMLCYHYYPQREL</sequence>
<keyword evidence="1" id="KW-0812">Transmembrane</keyword>
<protein>
    <submittedName>
        <fullName evidence="2">Uncharacterized protein</fullName>
    </submittedName>
</protein>
<keyword evidence="3" id="KW-1185">Reference proteome</keyword>
<gene>
    <name evidence="2" type="ORF">THAOC_20246</name>
</gene>
<reference evidence="2 3" key="1">
    <citation type="journal article" date="2012" name="Genome Biol.">
        <title>Genome and low-iron response of an oceanic diatom adapted to chronic iron limitation.</title>
        <authorList>
            <person name="Lommer M."/>
            <person name="Specht M."/>
            <person name="Roy A.S."/>
            <person name="Kraemer L."/>
            <person name="Andreson R."/>
            <person name="Gutowska M.A."/>
            <person name="Wolf J."/>
            <person name="Bergner S.V."/>
            <person name="Schilhabel M.B."/>
            <person name="Klostermeier U.C."/>
            <person name="Beiko R.G."/>
            <person name="Rosenstiel P."/>
            <person name="Hippler M."/>
            <person name="Laroche J."/>
        </authorList>
    </citation>
    <scope>NUCLEOTIDE SEQUENCE [LARGE SCALE GENOMIC DNA]</scope>
    <source>
        <strain evidence="2 3">CCMP1005</strain>
    </source>
</reference>
<feature type="transmembrane region" description="Helical" evidence="1">
    <location>
        <begin position="6"/>
        <end position="36"/>
    </location>
</feature>
<dbReference type="OrthoDB" id="10069956at2759"/>
<accession>K0SEY9</accession>
<dbReference type="EMBL" id="AGNL01022759">
    <property type="protein sequence ID" value="EJK59516.1"/>
    <property type="molecule type" value="Genomic_DNA"/>
</dbReference>
<evidence type="ECO:0000256" key="1">
    <source>
        <dbReference type="SAM" id="Phobius"/>
    </source>
</evidence>